<dbReference type="InterPro" id="IPR036264">
    <property type="entry name" value="Bact_exopeptidase_dim_dom"/>
</dbReference>
<name>A0ABR7NQV6_9FIRM</name>
<gene>
    <name evidence="4" type="ORF">H8708_04490</name>
</gene>
<dbReference type="Proteomes" id="UP000647491">
    <property type="component" value="Unassembled WGS sequence"/>
</dbReference>
<feature type="domain" description="Peptidase M20 dimerisation" evidence="3">
    <location>
        <begin position="178"/>
        <end position="271"/>
    </location>
</feature>
<dbReference type="Pfam" id="PF01546">
    <property type="entry name" value="Peptidase_M20"/>
    <property type="match status" value="1"/>
</dbReference>
<protein>
    <submittedName>
        <fullName evidence="4">M20/M25/M40 family metallo-hydrolase</fullName>
    </submittedName>
</protein>
<dbReference type="Gene3D" id="3.40.630.10">
    <property type="entry name" value="Zn peptidases"/>
    <property type="match status" value="1"/>
</dbReference>
<dbReference type="PIRSF" id="PIRSF037238">
    <property type="entry name" value="Carboxypeptidase_G2"/>
    <property type="match status" value="1"/>
</dbReference>
<accession>A0ABR7NQV6</accession>
<dbReference type="PANTHER" id="PTHR43808">
    <property type="entry name" value="ACETYLORNITHINE DEACETYLASE"/>
    <property type="match status" value="1"/>
</dbReference>
<evidence type="ECO:0000256" key="1">
    <source>
        <dbReference type="ARBA" id="ARBA00022723"/>
    </source>
</evidence>
<dbReference type="InterPro" id="IPR050072">
    <property type="entry name" value="Peptidase_M20A"/>
</dbReference>
<dbReference type="SUPFAM" id="SSF55031">
    <property type="entry name" value="Bacterial exopeptidase dimerisation domain"/>
    <property type="match status" value="1"/>
</dbReference>
<dbReference type="Gene3D" id="3.30.70.360">
    <property type="match status" value="1"/>
</dbReference>
<evidence type="ECO:0000313" key="5">
    <source>
        <dbReference type="Proteomes" id="UP000647491"/>
    </source>
</evidence>
<reference evidence="4 5" key="1">
    <citation type="submission" date="2020-08" db="EMBL/GenBank/DDBJ databases">
        <title>Genome public.</title>
        <authorList>
            <person name="Liu C."/>
            <person name="Sun Q."/>
        </authorList>
    </citation>
    <scope>NUCLEOTIDE SEQUENCE [LARGE SCALE GENOMIC DNA]</scope>
    <source>
        <strain evidence="4 5">BX10</strain>
    </source>
</reference>
<comment type="caution">
    <text evidence="4">The sequence shown here is derived from an EMBL/GenBank/DDBJ whole genome shotgun (WGS) entry which is preliminary data.</text>
</comment>
<sequence length="375" mass="40756">MEERLLKYFRDHEAEIFGDLERLVKAEASTSDLEALAETRKVLEALIRERTGEEPLVYEREGGHDLVRFELGQGEEKLLIIGHYDTVHLIGAIQYRTEGDRLYGPGVSDMKSGLISAIWTARAYKELGIDPGRKLVFIFNGDEETGSHESSDIICGLAENARAALVCEPCVGNGDLKTGRKGNIKFNVTIHGKASHAGNAHKEGINAIQEMAAEILKIQALTDYEAGTTVNVGICQGGTKVNVVPAAASFSVDCRYKSMEEGQRIRREILELPISVPGASREVEIVEGKLPMEETQGNMELFVAAKECGRKLGLSFSHQFVGGGSDGNAVSAMGIPTLDGLGGWGDGAHSESEYLRISQYIPRIALLASLILDIR</sequence>
<keyword evidence="2" id="KW-0378">Hydrolase</keyword>
<dbReference type="InterPro" id="IPR011650">
    <property type="entry name" value="Peptidase_M20_dimer"/>
</dbReference>
<keyword evidence="5" id="KW-1185">Reference proteome</keyword>
<evidence type="ECO:0000313" key="4">
    <source>
        <dbReference type="EMBL" id="MBC8598495.1"/>
    </source>
</evidence>
<dbReference type="Pfam" id="PF07687">
    <property type="entry name" value="M20_dimer"/>
    <property type="match status" value="1"/>
</dbReference>
<organism evidence="4 5">
    <name type="scientific">Enterocloster hominis</name>
    <name type="common">ex Liu et al. 2021</name>
    <dbReference type="NCBI Taxonomy" id="2763663"/>
    <lineage>
        <taxon>Bacteria</taxon>
        <taxon>Bacillati</taxon>
        <taxon>Bacillota</taxon>
        <taxon>Clostridia</taxon>
        <taxon>Lachnospirales</taxon>
        <taxon>Lachnospiraceae</taxon>
        <taxon>Enterocloster</taxon>
    </lineage>
</organism>
<dbReference type="InterPro" id="IPR002933">
    <property type="entry name" value="Peptidase_M20"/>
</dbReference>
<dbReference type="EMBL" id="JACRTJ010000011">
    <property type="protein sequence ID" value="MBC8598495.1"/>
    <property type="molecule type" value="Genomic_DNA"/>
</dbReference>
<keyword evidence="1" id="KW-0479">Metal-binding</keyword>
<dbReference type="RefSeq" id="WP_262427098.1">
    <property type="nucleotide sequence ID" value="NZ_JACRTJ010000011.1"/>
</dbReference>
<evidence type="ECO:0000259" key="3">
    <source>
        <dbReference type="Pfam" id="PF07687"/>
    </source>
</evidence>
<proteinExistence type="predicted"/>
<dbReference type="InterPro" id="IPR017150">
    <property type="entry name" value="Pept_M20_glutamate_carboxypep"/>
</dbReference>
<evidence type="ECO:0000256" key="2">
    <source>
        <dbReference type="ARBA" id="ARBA00022801"/>
    </source>
</evidence>
<dbReference type="PANTHER" id="PTHR43808:SF9">
    <property type="entry name" value="BLL0789 PROTEIN"/>
    <property type="match status" value="1"/>
</dbReference>
<dbReference type="SUPFAM" id="SSF53187">
    <property type="entry name" value="Zn-dependent exopeptidases"/>
    <property type="match status" value="1"/>
</dbReference>